<dbReference type="InterPro" id="IPR009057">
    <property type="entry name" value="Homeodomain-like_sf"/>
</dbReference>
<reference evidence="5 6" key="1">
    <citation type="submission" date="2018-06" db="EMBL/GenBank/DDBJ databases">
        <authorList>
            <consortium name="Pathogen Informatics"/>
            <person name="Doyle S."/>
        </authorList>
    </citation>
    <scope>NUCLEOTIDE SEQUENCE [LARGE SCALE GENOMIC DNA]</scope>
    <source>
        <strain evidence="5 6">NCTC11088</strain>
    </source>
</reference>
<dbReference type="PANTHER" id="PTHR47504:SF5">
    <property type="entry name" value="RIGHT ORIGIN-BINDING PROTEIN"/>
    <property type="match status" value="1"/>
</dbReference>
<dbReference type="InterPro" id="IPR020449">
    <property type="entry name" value="Tscrpt_reg_AraC-type_HTH"/>
</dbReference>
<dbReference type="SMART" id="SM00342">
    <property type="entry name" value="HTH_ARAC"/>
    <property type="match status" value="1"/>
</dbReference>
<dbReference type="Gene3D" id="3.20.80.10">
    <property type="entry name" value="Regulatory factor, effector binding domain"/>
    <property type="match status" value="1"/>
</dbReference>
<dbReference type="PROSITE" id="PS01124">
    <property type="entry name" value="HTH_ARAC_FAMILY_2"/>
    <property type="match status" value="1"/>
</dbReference>
<dbReference type="SUPFAM" id="SSF55136">
    <property type="entry name" value="Probable bacterial effector-binding domain"/>
    <property type="match status" value="1"/>
</dbReference>
<dbReference type="InterPro" id="IPR018060">
    <property type="entry name" value="HTH_AraC"/>
</dbReference>
<evidence type="ECO:0000256" key="1">
    <source>
        <dbReference type="ARBA" id="ARBA00023015"/>
    </source>
</evidence>
<evidence type="ECO:0000259" key="4">
    <source>
        <dbReference type="PROSITE" id="PS01124"/>
    </source>
</evidence>
<dbReference type="SUPFAM" id="SSF46689">
    <property type="entry name" value="Homeodomain-like"/>
    <property type="match status" value="1"/>
</dbReference>
<dbReference type="InterPro" id="IPR029442">
    <property type="entry name" value="GyrI-like"/>
</dbReference>
<keyword evidence="2 5" id="KW-0238">DNA-binding</keyword>
<evidence type="ECO:0000256" key="2">
    <source>
        <dbReference type="ARBA" id="ARBA00023125"/>
    </source>
</evidence>
<dbReference type="Proteomes" id="UP000254777">
    <property type="component" value="Unassembled WGS sequence"/>
</dbReference>
<dbReference type="SMART" id="SM00871">
    <property type="entry name" value="AraC_E_bind"/>
    <property type="match status" value="1"/>
</dbReference>
<name>A0A379DD26_9FIRM</name>
<dbReference type="GO" id="GO:0043565">
    <property type="term" value="F:sequence-specific DNA binding"/>
    <property type="evidence" value="ECO:0007669"/>
    <property type="project" value="InterPro"/>
</dbReference>
<dbReference type="RefSeq" id="WP_004821101.1">
    <property type="nucleotide sequence ID" value="NZ_UGTH01000001.1"/>
</dbReference>
<dbReference type="PRINTS" id="PR00032">
    <property type="entry name" value="HTHARAC"/>
</dbReference>
<protein>
    <submittedName>
        <fullName evidence="5">DNA-binding transcriptional regulator SoxS</fullName>
    </submittedName>
</protein>
<sequence>MNNIIESFNSTINYIEKVLCEEIEERKILDFSGYSLSMFSRIFSILTDMTLSEYIRYRKLTKAAIDLRETKIKVIDIAIKYGYESSNSFANAFKRFHGNSPIEVRKGANFNVVSCVQLSVIVSGGRDMNISIQRKKSFKVAGIKSTNIDTSECSKLWEKFYSEFRHDELANLGNGQMYGMCYDVKDCNNINYMVCYDVKDVEVANKMGLEIVEIEESEYAILSLEGKIPESIHNGWKYAMEVFFPQNGYMHSGDPDFEVYGEGNMDEENYKMELWIPIVKVNK</sequence>
<dbReference type="PANTHER" id="PTHR47504">
    <property type="entry name" value="RIGHT ORIGIN-BINDING PROTEIN"/>
    <property type="match status" value="1"/>
</dbReference>
<dbReference type="InterPro" id="IPR010499">
    <property type="entry name" value="AraC_E-bd"/>
</dbReference>
<dbReference type="PROSITE" id="PS00041">
    <property type="entry name" value="HTH_ARAC_FAMILY_1"/>
    <property type="match status" value="1"/>
</dbReference>
<proteinExistence type="predicted"/>
<organism evidence="5 6">
    <name type="scientific">Peptoniphilus indolicus</name>
    <dbReference type="NCBI Taxonomy" id="33030"/>
    <lineage>
        <taxon>Bacteria</taxon>
        <taxon>Bacillati</taxon>
        <taxon>Bacillota</taxon>
        <taxon>Tissierellia</taxon>
        <taxon>Tissierellales</taxon>
        <taxon>Peptoniphilaceae</taxon>
        <taxon>Peptoniphilus</taxon>
    </lineage>
</organism>
<keyword evidence="3" id="KW-0804">Transcription</keyword>
<evidence type="ECO:0000313" key="5">
    <source>
        <dbReference type="EMBL" id="SUB75797.1"/>
    </source>
</evidence>
<dbReference type="Pfam" id="PF06445">
    <property type="entry name" value="GyrI-like"/>
    <property type="match status" value="1"/>
</dbReference>
<accession>A0A379DD26</accession>
<dbReference type="EMBL" id="UGTH01000001">
    <property type="protein sequence ID" value="SUB75797.1"/>
    <property type="molecule type" value="Genomic_DNA"/>
</dbReference>
<keyword evidence="1" id="KW-0805">Transcription regulation</keyword>
<evidence type="ECO:0000313" key="6">
    <source>
        <dbReference type="Proteomes" id="UP000254777"/>
    </source>
</evidence>
<feature type="domain" description="HTH araC/xylS-type" evidence="4">
    <location>
        <begin position="9"/>
        <end position="107"/>
    </location>
</feature>
<dbReference type="InterPro" id="IPR018062">
    <property type="entry name" value="HTH_AraC-typ_CS"/>
</dbReference>
<dbReference type="InterPro" id="IPR050959">
    <property type="entry name" value="MarA-like"/>
</dbReference>
<dbReference type="InterPro" id="IPR011256">
    <property type="entry name" value="Reg_factor_effector_dom_sf"/>
</dbReference>
<dbReference type="Gene3D" id="1.10.10.60">
    <property type="entry name" value="Homeodomain-like"/>
    <property type="match status" value="2"/>
</dbReference>
<dbReference type="GO" id="GO:0003700">
    <property type="term" value="F:DNA-binding transcription factor activity"/>
    <property type="evidence" value="ECO:0007669"/>
    <property type="project" value="InterPro"/>
</dbReference>
<gene>
    <name evidence="5" type="primary">tetD</name>
    <name evidence="5" type="ORF">NCTC11088_01600</name>
</gene>
<dbReference type="AlphaFoldDB" id="A0A379DD26"/>
<dbReference type="Pfam" id="PF12833">
    <property type="entry name" value="HTH_18"/>
    <property type="match status" value="1"/>
</dbReference>
<evidence type="ECO:0000256" key="3">
    <source>
        <dbReference type="ARBA" id="ARBA00023163"/>
    </source>
</evidence>